<proteinExistence type="predicted"/>
<dbReference type="EMBL" id="LAZR01015925">
    <property type="protein sequence ID" value="KKM06736.1"/>
    <property type="molecule type" value="Genomic_DNA"/>
</dbReference>
<sequence length="242" mass="27351">MSYTFLQAVNRGLKRVKAIEGDAGDLTTFTDSARQHEIDVLIQVWNEALHALYGLGAFQGELKVGTINLVTDQKEYDVPTDFETMAGKTRRDRVMISATKGARLVEYPGGYERMYRDQTEPSDLTGYPTRWVINKTNNKFSFDNTPTSTDDGETLTFLYEKRISLTVVGDTFPVSDTVVDALLPVVAEIYRIDIQGRGRNPINAFSGFKNAVRLVTQTKPRSFYGTERVTRHAQNPRIHHHL</sequence>
<evidence type="ECO:0000313" key="1">
    <source>
        <dbReference type="EMBL" id="KKM06736.1"/>
    </source>
</evidence>
<gene>
    <name evidence="1" type="ORF">LCGC14_1740990</name>
</gene>
<dbReference type="AlphaFoldDB" id="A0A0F9JLV6"/>
<name>A0A0F9JLV6_9ZZZZ</name>
<comment type="caution">
    <text evidence="1">The sequence shown here is derived from an EMBL/GenBank/DDBJ whole genome shotgun (WGS) entry which is preliminary data.</text>
</comment>
<dbReference type="InterPro" id="IPR056209">
    <property type="entry name" value="SU10_adaptor"/>
</dbReference>
<organism evidence="1">
    <name type="scientific">marine sediment metagenome</name>
    <dbReference type="NCBI Taxonomy" id="412755"/>
    <lineage>
        <taxon>unclassified sequences</taxon>
        <taxon>metagenomes</taxon>
        <taxon>ecological metagenomes</taxon>
    </lineage>
</organism>
<protein>
    <submittedName>
        <fullName evidence="1">Uncharacterized protein</fullName>
    </submittedName>
</protein>
<accession>A0A0F9JLV6</accession>
<dbReference type="Pfam" id="PF24175">
    <property type="entry name" value="SU10_adaptor"/>
    <property type="match status" value="1"/>
</dbReference>
<reference evidence="1" key="1">
    <citation type="journal article" date="2015" name="Nature">
        <title>Complex archaea that bridge the gap between prokaryotes and eukaryotes.</title>
        <authorList>
            <person name="Spang A."/>
            <person name="Saw J.H."/>
            <person name="Jorgensen S.L."/>
            <person name="Zaremba-Niedzwiedzka K."/>
            <person name="Martijn J."/>
            <person name="Lind A.E."/>
            <person name="van Eijk R."/>
            <person name="Schleper C."/>
            <person name="Guy L."/>
            <person name="Ettema T.J."/>
        </authorList>
    </citation>
    <scope>NUCLEOTIDE SEQUENCE</scope>
</reference>